<dbReference type="OrthoDB" id="1881at2759"/>
<reference evidence="3" key="3">
    <citation type="submission" date="2015-06" db="UniProtKB">
        <authorList>
            <consortium name="EnsemblMetazoa"/>
        </authorList>
    </citation>
    <scope>IDENTIFICATION</scope>
</reference>
<keyword evidence="4" id="KW-1185">Reference proteome</keyword>
<dbReference type="EMBL" id="AMQM01004767">
    <property type="status" value="NOT_ANNOTATED_CDS"/>
    <property type="molecule type" value="Genomic_DNA"/>
</dbReference>
<reference evidence="2 4" key="2">
    <citation type="journal article" date="2013" name="Nature">
        <title>Insights into bilaterian evolution from three spiralian genomes.</title>
        <authorList>
            <person name="Simakov O."/>
            <person name="Marletaz F."/>
            <person name="Cho S.J."/>
            <person name="Edsinger-Gonzales E."/>
            <person name="Havlak P."/>
            <person name="Hellsten U."/>
            <person name="Kuo D.H."/>
            <person name="Larsson T."/>
            <person name="Lv J."/>
            <person name="Arendt D."/>
            <person name="Savage R."/>
            <person name="Osoegawa K."/>
            <person name="de Jong P."/>
            <person name="Grimwood J."/>
            <person name="Chapman J.A."/>
            <person name="Shapiro H."/>
            <person name="Aerts A."/>
            <person name="Otillar R.P."/>
            <person name="Terry A.Y."/>
            <person name="Boore J.L."/>
            <person name="Grigoriev I.V."/>
            <person name="Lindberg D.R."/>
            <person name="Seaver E.C."/>
            <person name="Weisblat D.A."/>
            <person name="Putnam N.H."/>
            <person name="Rokhsar D.S."/>
        </authorList>
    </citation>
    <scope>NUCLEOTIDE SEQUENCE</scope>
</reference>
<dbReference type="AlphaFoldDB" id="T1F7F3"/>
<dbReference type="HOGENOM" id="CLU_817059_0_0_1"/>
<dbReference type="STRING" id="6412.T1F7F3"/>
<organism evidence="3 4">
    <name type="scientific">Helobdella robusta</name>
    <name type="common">Californian leech</name>
    <dbReference type="NCBI Taxonomy" id="6412"/>
    <lineage>
        <taxon>Eukaryota</taxon>
        <taxon>Metazoa</taxon>
        <taxon>Spiralia</taxon>
        <taxon>Lophotrochozoa</taxon>
        <taxon>Annelida</taxon>
        <taxon>Clitellata</taxon>
        <taxon>Hirudinea</taxon>
        <taxon>Rhynchobdellida</taxon>
        <taxon>Glossiphoniidae</taxon>
        <taxon>Helobdella</taxon>
    </lineage>
</organism>
<evidence type="ECO:0000259" key="1">
    <source>
        <dbReference type="Pfam" id="PF03370"/>
    </source>
</evidence>
<gene>
    <name evidence="3" type="primary">20204752</name>
    <name evidence="2" type="ORF">HELRODRAFT_173964</name>
</gene>
<dbReference type="InterPro" id="IPR050782">
    <property type="entry name" value="PP1_regulatory_subunit_3"/>
</dbReference>
<dbReference type="InterPro" id="IPR005036">
    <property type="entry name" value="CBM21_dom"/>
</dbReference>
<dbReference type="GO" id="GO:0000164">
    <property type="term" value="C:protein phosphatase type 1 complex"/>
    <property type="evidence" value="ECO:0000318"/>
    <property type="project" value="GO_Central"/>
</dbReference>
<proteinExistence type="predicted"/>
<dbReference type="EMBL" id="KB096676">
    <property type="protein sequence ID" value="ESO03084.1"/>
    <property type="molecule type" value="Genomic_DNA"/>
</dbReference>
<dbReference type="PANTHER" id="PTHR12307:SF36">
    <property type="entry name" value="GLYCOGEN-BINDING SUBUNIT 76A"/>
    <property type="match status" value="1"/>
</dbReference>
<evidence type="ECO:0000313" key="4">
    <source>
        <dbReference type="Proteomes" id="UP000015101"/>
    </source>
</evidence>
<dbReference type="RefSeq" id="XP_009018777.1">
    <property type="nucleotide sequence ID" value="XM_009020529.1"/>
</dbReference>
<dbReference type="CTD" id="20204752"/>
<dbReference type="KEGG" id="hro:HELRODRAFT_173964"/>
<dbReference type="EnsemblMetazoa" id="HelroT173964">
    <property type="protein sequence ID" value="HelroP173964"/>
    <property type="gene ID" value="HelroG173964"/>
</dbReference>
<dbReference type="GO" id="GO:0008157">
    <property type="term" value="F:protein phosphatase 1 binding"/>
    <property type="evidence" value="ECO:0000318"/>
    <property type="project" value="GO_Central"/>
</dbReference>
<dbReference type="GeneID" id="20204752"/>
<dbReference type="Pfam" id="PF03370">
    <property type="entry name" value="CBM_21"/>
    <property type="match status" value="1"/>
</dbReference>
<feature type="domain" description="CBM21" evidence="1">
    <location>
        <begin position="199"/>
        <end position="334"/>
    </location>
</feature>
<dbReference type="InterPro" id="IPR038175">
    <property type="entry name" value="CBM21_dom_sf"/>
</dbReference>
<dbReference type="PANTHER" id="PTHR12307">
    <property type="entry name" value="PROTEIN PHOSPHATASE 1 REGULATORY SUBUNIT"/>
    <property type="match status" value="1"/>
</dbReference>
<accession>T1F7F3</accession>
<dbReference type="GO" id="GO:0005979">
    <property type="term" value="P:regulation of glycogen biosynthetic process"/>
    <property type="evidence" value="ECO:0000318"/>
    <property type="project" value="GO_Central"/>
</dbReference>
<dbReference type="GO" id="GO:2001069">
    <property type="term" value="F:glycogen binding"/>
    <property type="evidence" value="ECO:0000318"/>
    <property type="project" value="GO_Central"/>
</dbReference>
<dbReference type="Gene3D" id="2.60.40.2440">
    <property type="entry name" value="Carbohydrate binding type-21 domain"/>
    <property type="match status" value="1"/>
</dbReference>
<dbReference type="Proteomes" id="UP000015101">
    <property type="component" value="Unassembled WGS sequence"/>
</dbReference>
<name>T1F7F3_HELRO</name>
<evidence type="ECO:0000313" key="3">
    <source>
        <dbReference type="EnsemblMetazoa" id="HelroP173964"/>
    </source>
</evidence>
<sequence length="340" mass="39033">MENKTTDFRKRMLEIESRCVDKDGKLSSNKIVNLKEVLGHGSVDLDEEIDETISNTNFLSVSEKMPEVPSLIFTENDFDIEECESDLESNEPQTEVNVTRKSSLKIKRKLENKVDEDEQNKHVVFADTCGVTLADVREMQNADEPPKIPRTVLRYLPNAKIKKHRLSCEAGSSNNANRCKMTLLFEQPGINFRFKDMISDNNVKLESCVDCEDKWTISGIIAISLFTNINKVFVRMTFDRWKSWQDYECAAMEESEDMAINVLGYRRFVFSIVLSQDNFTTSQTNPTTDEMVKFESDDTEPSQESKHILLEFAIACLSDVDTYWDNNFGKNYSVCVESFS</sequence>
<protein>
    <recommendedName>
        <fullName evidence="1">CBM21 domain-containing protein</fullName>
    </recommendedName>
</protein>
<reference evidence="4" key="1">
    <citation type="submission" date="2012-12" db="EMBL/GenBank/DDBJ databases">
        <authorList>
            <person name="Hellsten U."/>
            <person name="Grimwood J."/>
            <person name="Chapman J.A."/>
            <person name="Shapiro H."/>
            <person name="Aerts A."/>
            <person name="Otillar R.P."/>
            <person name="Terry A.Y."/>
            <person name="Boore J.L."/>
            <person name="Simakov O."/>
            <person name="Marletaz F."/>
            <person name="Cho S.-J."/>
            <person name="Edsinger-Gonzales E."/>
            <person name="Havlak P."/>
            <person name="Kuo D.-H."/>
            <person name="Larsson T."/>
            <person name="Lv J."/>
            <person name="Arendt D."/>
            <person name="Savage R."/>
            <person name="Osoegawa K."/>
            <person name="de Jong P."/>
            <person name="Lindberg D.R."/>
            <person name="Seaver E.C."/>
            <person name="Weisblat D.A."/>
            <person name="Putnam N.H."/>
            <person name="Grigoriev I.V."/>
            <person name="Rokhsar D.S."/>
        </authorList>
    </citation>
    <scope>NUCLEOTIDE SEQUENCE</scope>
</reference>
<evidence type="ECO:0000313" key="2">
    <source>
        <dbReference type="EMBL" id="ESO03084.1"/>
    </source>
</evidence>
<dbReference type="InParanoid" id="T1F7F3"/>
<dbReference type="eggNOG" id="KOG3986">
    <property type="taxonomic scope" value="Eukaryota"/>
</dbReference>